<dbReference type="EMBL" id="LSRX01000451">
    <property type="protein sequence ID" value="OLP96932.1"/>
    <property type="molecule type" value="Genomic_DNA"/>
</dbReference>
<evidence type="ECO:0000313" key="2">
    <source>
        <dbReference type="Proteomes" id="UP000186817"/>
    </source>
</evidence>
<evidence type="ECO:0000313" key="1">
    <source>
        <dbReference type="EMBL" id="OLP96932.1"/>
    </source>
</evidence>
<keyword evidence="2" id="KW-1185">Reference proteome</keyword>
<organism evidence="1 2">
    <name type="scientific">Symbiodinium microadriaticum</name>
    <name type="common">Dinoflagellate</name>
    <name type="synonym">Zooxanthella microadriatica</name>
    <dbReference type="NCBI Taxonomy" id="2951"/>
    <lineage>
        <taxon>Eukaryota</taxon>
        <taxon>Sar</taxon>
        <taxon>Alveolata</taxon>
        <taxon>Dinophyceae</taxon>
        <taxon>Suessiales</taxon>
        <taxon>Symbiodiniaceae</taxon>
        <taxon>Symbiodinium</taxon>
    </lineage>
</organism>
<proteinExistence type="predicted"/>
<name>A0A1Q9DP37_SYMMI</name>
<accession>A0A1Q9DP37</accession>
<reference evidence="1 2" key="1">
    <citation type="submission" date="2016-02" db="EMBL/GenBank/DDBJ databases">
        <title>Genome analysis of coral dinoflagellate symbionts highlights evolutionary adaptations to a symbiotic lifestyle.</title>
        <authorList>
            <person name="Aranda M."/>
            <person name="Li Y."/>
            <person name="Liew Y.J."/>
            <person name="Baumgarten S."/>
            <person name="Simakov O."/>
            <person name="Wilson M."/>
            <person name="Piel J."/>
            <person name="Ashoor H."/>
            <person name="Bougouffa S."/>
            <person name="Bajic V.B."/>
            <person name="Ryu T."/>
            <person name="Ravasi T."/>
            <person name="Bayer T."/>
            <person name="Micklem G."/>
            <person name="Kim H."/>
            <person name="Bhak J."/>
            <person name="Lajeunesse T.C."/>
            <person name="Voolstra C.R."/>
        </authorList>
    </citation>
    <scope>NUCLEOTIDE SEQUENCE [LARGE SCALE GENOMIC DNA]</scope>
    <source>
        <strain evidence="1 2">CCMP2467</strain>
    </source>
</reference>
<sequence>MSNVIYLVRASADSSSVALTLPLPTNLLRSYGSEAKMELRETVLERDVNEGKQSLKALDLIAQEGFEAYNFSKRGVLEF</sequence>
<gene>
    <name evidence="1" type="ORF">AK812_SmicGene20790</name>
</gene>
<comment type="caution">
    <text evidence="1">The sequence shown here is derived from an EMBL/GenBank/DDBJ whole genome shotgun (WGS) entry which is preliminary data.</text>
</comment>
<dbReference type="AlphaFoldDB" id="A0A1Q9DP37"/>
<dbReference type="Proteomes" id="UP000186817">
    <property type="component" value="Unassembled WGS sequence"/>
</dbReference>
<protein>
    <submittedName>
        <fullName evidence="1">Uncharacterized protein</fullName>
    </submittedName>
</protein>